<dbReference type="AlphaFoldDB" id="A0A6G0U556"/>
<dbReference type="OrthoDB" id="6623502at2759"/>
<comment type="caution">
    <text evidence="1">The sequence shown here is derived from an EMBL/GenBank/DDBJ whole genome shotgun (WGS) entry which is preliminary data.</text>
</comment>
<feature type="non-terminal residue" evidence="1">
    <location>
        <position position="1"/>
    </location>
</feature>
<keyword evidence="2" id="KW-1185">Reference proteome</keyword>
<sequence>CVMYVVLFISLLSAHLQNVSLVVAALSVENIFCTFKIVRNYLFDADAINIVINNINKGATGMGEDTNITVSLGAYFNEIKETIMYDKSIPLQYTQSTVIENIKSFGETLEIENFKNFVKEEKDKMMLEKNNYDNLIQGTQEPAYTQLHCKLGKIPPREKSTNWKLFQYIPAHFNFQDSICLIFPEKTYIVVDTENEDIRIVSGMGQHCDSPIADLRNIPKFTSDITLTPKCINKFCYFQCVRQQENEEIITKQIEEMKQKQVHRNTETKNKLYTPSEILNENWTKEISNYHITRQLKDPEEYFKKVILEEISQPLLNDFIGDDWKRNYSSSTSPHFLYVVKSSHELTLLETVLLMTILVITPNCIIIDFFDRLSGIILDPLLNSLRLSVSFTRSLQGISFEVLRSETGMCEDQKTTMVGFV</sequence>
<evidence type="ECO:0000313" key="2">
    <source>
        <dbReference type="Proteomes" id="UP000475862"/>
    </source>
</evidence>
<accession>A0A6G0U556</accession>
<evidence type="ECO:0000313" key="1">
    <source>
        <dbReference type="EMBL" id="KAE9544073.1"/>
    </source>
</evidence>
<gene>
    <name evidence="1" type="ORF">AGLY_001762</name>
</gene>
<protein>
    <submittedName>
        <fullName evidence="1">Uncharacterized protein</fullName>
    </submittedName>
</protein>
<proteinExistence type="predicted"/>
<name>A0A6G0U556_APHGL</name>
<dbReference type="EMBL" id="VYZN01000003">
    <property type="protein sequence ID" value="KAE9544073.1"/>
    <property type="molecule type" value="Genomic_DNA"/>
</dbReference>
<organism evidence="1 2">
    <name type="scientific">Aphis glycines</name>
    <name type="common">Soybean aphid</name>
    <dbReference type="NCBI Taxonomy" id="307491"/>
    <lineage>
        <taxon>Eukaryota</taxon>
        <taxon>Metazoa</taxon>
        <taxon>Ecdysozoa</taxon>
        <taxon>Arthropoda</taxon>
        <taxon>Hexapoda</taxon>
        <taxon>Insecta</taxon>
        <taxon>Pterygota</taxon>
        <taxon>Neoptera</taxon>
        <taxon>Paraneoptera</taxon>
        <taxon>Hemiptera</taxon>
        <taxon>Sternorrhyncha</taxon>
        <taxon>Aphidomorpha</taxon>
        <taxon>Aphidoidea</taxon>
        <taxon>Aphididae</taxon>
        <taxon>Aphidini</taxon>
        <taxon>Aphis</taxon>
        <taxon>Aphis</taxon>
    </lineage>
</organism>
<reference evidence="1 2" key="1">
    <citation type="submission" date="2019-08" db="EMBL/GenBank/DDBJ databases">
        <title>The genome of the soybean aphid Biotype 1, its phylome, world population structure and adaptation to the North American continent.</title>
        <authorList>
            <person name="Giordano R."/>
            <person name="Donthu R.K."/>
            <person name="Hernandez A.G."/>
            <person name="Wright C.L."/>
            <person name="Zimin A.V."/>
        </authorList>
    </citation>
    <scope>NUCLEOTIDE SEQUENCE [LARGE SCALE GENOMIC DNA]</scope>
    <source>
        <tissue evidence="1">Whole aphids</tissue>
    </source>
</reference>
<dbReference type="Proteomes" id="UP000475862">
    <property type="component" value="Unassembled WGS sequence"/>
</dbReference>